<dbReference type="EMBL" id="CP014265">
    <property type="protein sequence ID" value="AMK15573.1"/>
    <property type="molecule type" value="Genomic_DNA"/>
</dbReference>
<feature type="transmembrane region" description="Helical" evidence="6">
    <location>
        <begin position="122"/>
        <end position="143"/>
    </location>
</feature>
<evidence type="ECO:0000313" key="9">
    <source>
        <dbReference type="Proteomes" id="UP000066376"/>
    </source>
</evidence>
<keyword evidence="8" id="KW-0012">Acyltransferase</keyword>
<feature type="transmembrane region" description="Helical" evidence="6">
    <location>
        <begin position="12"/>
        <end position="31"/>
    </location>
</feature>
<dbReference type="AlphaFoldDB" id="A0A126QZN2"/>
<keyword evidence="8" id="KW-0808">Transferase</keyword>
<reference evidence="8 9" key="1">
    <citation type="journal article" date="2016" name="Genome Announc.">
        <title>Draft Genome Sequence of the Rumen Methanogen Methanobrevibacter olleyae YLM1.</title>
        <authorList>
            <person name="Kelly W.J."/>
            <person name="Li D."/>
            <person name="Lambie S.C."/>
            <person name="Cox F."/>
            <person name="Attwood G.T."/>
            <person name="Altermann E."/>
            <person name="Leahy S.C."/>
        </authorList>
    </citation>
    <scope>NUCLEOTIDE SEQUENCE [LARGE SCALE GENOMIC DNA]</scope>
    <source>
        <strain evidence="8 9">YLM1</strain>
    </source>
</reference>
<evidence type="ECO:0000256" key="3">
    <source>
        <dbReference type="ARBA" id="ARBA00022692"/>
    </source>
</evidence>
<protein>
    <submittedName>
        <fullName evidence="8">Acyltransferase</fullName>
    </submittedName>
</protein>
<evidence type="ECO:0000256" key="1">
    <source>
        <dbReference type="ARBA" id="ARBA00004651"/>
    </source>
</evidence>
<feature type="transmembrane region" description="Helical" evidence="6">
    <location>
        <begin position="150"/>
        <end position="169"/>
    </location>
</feature>
<name>A0A126QZN2_METOL</name>
<feature type="transmembrane region" description="Helical" evidence="6">
    <location>
        <begin position="237"/>
        <end position="260"/>
    </location>
</feature>
<feature type="domain" description="Acyltransferase 3" evidence="7">
    <location>
        <begin position="10"/>
        <end position="301"/>
    </location>
</feature>
<dbReference type="Pfam" id="PF01757">
    <property type="entry name" value="Acyl_transf_3"/>
    <property type="match status" value="1"/>
</dbReference>
<dbReference type="PATRIC" id="fig|294671.3.peg.1064"/>
<dbReference type="InterPro" id="IPR002656">
    <property type="entry name" value="Acyl_transf_3_dom"/>
</dbReference>
<sequence>MIISPKRILYSDEVRSLAIMLVVIGHITRLFSYDFYSWLFCSSLFSFTRIGVPLFFTVSGSLLLTRKYEPKKFLEKRFKRVFLPFLFWIIVYIIAGVLIWHFELSFQYLMNTAFGVGDYSALFWFIWSLIGVYLLIPVISSFIREEGMKGAEYLITITLILSILYTIGFFDYPQMKYNFRVIFNFFPVLGYFIMGSYIHNKKFDSSDKKIFGLGCLMFIVGIAGHFTKIYLKGLGGYGLAPIDFFDIFVIMETIGLFLAFKYANVEWIKKDARMIRERKIGELIILFSSCSFGIYFSHYIL</sequence>
<dbReference type="GO" id="GO:0005886">
    <property type="term" value="C:plasma membrane"/>
    <property type="evidence" value="ECO:0007669"/>
    <property type="project" value="UniProtKB-SubCell"/>
</dbReference>
<keyword evidence="5 6" id="KW-0472">Membrane</keyword>
<keyword evidence="2" id="KW-1003">Cell membrane</keyword>
<dbReference type="GeneID" id="28489316"/>
<feature type="transmembrane region" description="Helical" evidence="6">
    <location>
        <begin position="85"/>
        <end position="102"/>
    </location>
</feature>
<dbReference type="Proteomes" id="UP000066376">
    <property type="component" value="Chromosome"/>
</dbReference>
<feature type="transmembrane region" description="Helical" evidence="6">
    <location>
        <begin position="37"/>
        <end position="64"/>
    </location>
</feature>
<evidence type="ECO:0000256" key="2">
    <source>
        <dbReference type="ARBA" id="ARBA00022475"/>
    </source>
</evidence>
<dbReference type="KEGG" id="mol:YLM1_1016"/>
<feature type="transmembrane region" description="Helical" evidence="6">
    <location>
        <begin position="280"/>
        <end position="300"/>
    </location>
</feature>
<feature type="transmembrane region" description="Helical" evidence="6">
    <location>
        <begin position="181"/>
        <end position="198"/>
    </location>
</feature>
<proteinExistence type="predicted"/>
<evidence type="ECO:0000313" key="8">
    <source>
        <dbReference type="EMBL" id="AMK15573.1"/>
    </source>
</evidence>
<evidence type="ECO:0000256" key="5">
    <source>
        <dbReference type="ARBA" id="ARBA00023136"/>
    </source>
</evidence>
<gene>
    <name evidence="8" type="ORF">YLM1_1016</name>
</gene>
<dbReference type="PANTHER" id="PTHR40074">
    <property type="entry name" value="O-ACETYLTRANSFERASE WECH"/>
    <property type="match status" value="1"/>
</dbReference>
<feature type="transmembrane region" description="Helical" evidence="6">
    <location>
        <begin position="210"/>
        <end position="231"/>
    </location>
</feature>
<dbReference type="GO" id="GO:0016413">
    <property type="term" value="F:O-acetyltransferase activity"/>
    <property type="evidence" value="ECO:0007669"/>
    <property type="project" value="TreeGrafter"/>
</dbReference>
<dbReference type="STRING" id="294671.YLM1_1016"/>
<keyword evidence="3 6" id="KW-0812">Transmembrane</keyword>
<dbReference type="RefSeq" id="WP_067146924.1">
    <property type="nucleotide sequence ID" value="NZ_CP014265.1"/>
</dbReference>
<evidence type="ECO:0000259" key="7">
    <source>
        <dbReference type="Pfam" id="PF01757"/>
    </source>
</evidence>
<evidence type="ECO:0000256" key="6">
    <source>
        <dbReference type="SAM" id="Phobius"/>
    </source>
</evidence>
<dbReference type="PANTHER" id="PTHR40074:SF2">
    <property type="entry name" value="O-ACETYLTRANSFERASE WECH"/>
    <property type="match status" value="1"/>
</dbReference>
<keyword evidence="4 6" id="KW-1133">Transmembrane helix</keyword>
<reference evidence="9" key="2">
    <citation type="submission" date="2016-02" db="EMBL/GenBank/DDBJ databases">
        <title>The draft genome sequence of the rumen methanogen Methanobrevibacter olleyae YLM1.</title>
        <authorList>
            <consortium name="New Zealand Agricultural Greenhouse Gas Research Centre/Pastoral Greenhouse Gas Research Consortium"/>
            <person name="Kelly W.J."/>
            <person name="Li D."/>
            <person name="Lambie S.C."/>
            <person name="Attwood G.T."/>
            <person name="Altermann E."/>
            <person name="Leahy S.C."/>
        </authorList>
    </citation>
    <scope>NUCLEOTIDE SEQUENCE [LARGE SCALE GENOMIC DNA]</scope>
    <source>
        <strain evidence="9">YLM1</strain>
    </source>
</reference>
<accession>A0A126QZN2</accession>
<organism evidence="8 9">
    <name type="scientific">Methanobrevibacter olleyae</name>
    <dbReference type="NCBI Taxonomy" id="294671"/>
    <lineage>
        <taxon>Archaea</taxon>
        <taxon>Methanobacteriati</taxon>
        <taxon>Methanobacteriota</taxon>
        <taxon>Methanomada group</taxon>
        <taxon>Methanobacteria</taxon>
        <taxon>Methanobacteriales</taxon>
        <taxon>Methanobacteriaceae</taxon>
        <taxon>Methanobrevibacter</taxon>
    </lineage>
</organism>
<comment type="subcellular location">
    <subcellularLocation>
        <location evidence="1">Cell membrane</location>
        <topology evidence="1">Multi-pass membrane protein</topology>
    </subcellularLocation>
</comment>
<evidence type="ECO:0000256" key="4">
    <source>
        <dbReference type="ARBA" id="ARBA00022989"/>
    </source>
</evidence>
<keyword evidence="9" id="KW-1185">Reference proteome</keyword>
<dbReference type="GO" id="GO:0009246">
    <property type="term" value="P:enterobacterial common antigen biosynthetic process"/>
    <property type="evidence" value="ECO:0007669"/>
    <property type="project" value="TreeGrafter"/>
</dbReference>